<name>A0A024TAY7_9STRA</name>
<dbReference type="VEuPathDB" id="FungiDB:H310_14122"/>
<gene>
    <name evidence="1" type="ORF">H310_14122</name>
</gene>
<reference evidence="1" key="1">
    <citation type="submission" date="2013-12" db="EMBL/GenBank/DDBJ databases">
        <title>The Genome Sequence of Aphanomyces invadans NJM9701.</title>
        <authorList>
            <consortium name="The Broad Institute Genomics Platform"/>
            <person name="Russ C."/>
            <person name="Tyler B."/>
            <person name="van West P."/>
            <person name="Dieguez-Uribeondo J."/>
            <person name="Young S.K."/>
            <person name="Zeng Q."/>
            <person name="Gargeya S."/>
            <person name="Fitzgerald M."/>
            <person name="Abouelleil A."/>
            <person name="Alvarado L."/>
            <person name="Chapman S.B."/>
            <person name="Gainer-Dewar J."/>
            <person name="Goldberg J."/>
            <person name="Griggs A."/>
            <person name="Gujja S."/>
            <person name="Hansen M."/>
            <person name="Howarth C."/>
            <person name="Imamovic A."/>
            <person name="Ireland A."/>
            <person name="Larimer J."/>
            <person name="McCowan C."/>
            <person name="Murphy C."/>
            <person name="Pearson M."/>
            <person name="Poon T.W."/>
            <person name="Priest M."/>
            <person name="Roberts A."/>
            <person name="Saif S."/>
            <person name="Shea T."/>
            <person name="Sykes S."/>
            <person name="Wortman J."/>
            <person name="Nusbaum C."/>
            <person name="Birren B."/>
        </authorList>
    </citation>
    <scope>NUCLEOTIDE SEQUENCE [LARGE SCALE GENOMIC DNA]</scope>
    <source>
        <strain evidence="1">NJM9701</strain>
    </source>
</reference>
<protein>
    <submittedName>
        <fullName evidence="1">Uncharacterized protein</fullName>
    </submittedName>
</protein>
<dbReference type="RefSeq" id="XP_008880137.1">
    <property type="nucleotide sequence ID" value="XM_008881915.1"/>
</dbReference>
<dbReference type="EMBL" id="KI914012">
    <property type="protein sequence ID" value="ETV91300.1"/>
    <property type="molecule type" value="Genomic_DNA"/>
</dbReference>
<evidence type="ECO:0000313" key="1">
    <source>
        <dbReference type="EMBL" id="ETV91300.1"/>
    </source>
</evidence>
<organism evidence="1">
    <name type="scientific">Aphanomyces invadans</name>
    <dbReference type="NCBI Taxonomy" id="157072"/>
    <lineage>
        <taxon>Eukaryota</taxon>
        <taxon>Sar</taxon>
        <taxon>Stramenopiles</taxon>
        <taxon>Oomycota</taxon>
        <taxon>Saprolegniomycetes</taxon>
        <taxon>Saprolegniales</taxon>
        <taxon>Verrucalvaceae</taxon>
        <taxon>Aphanomyces</taxon>
    </lineage>
</organism>
<dbReference type="AlphaFoldDB" id="A0A024TAY7"/>
<sequence>MVCCRRISGMLRMATVGRCRRCVSRDCVDKSIVSIACAGTKGIVESSTHGKMSVFGMTKGRVRAFMHWAPCLQGSTGVTHSSTKRYCEERSCASEPCKDMHTSNSIHRGSRSHLTRLRRHLGGTRSNGRRRHAVCDDGCSSAGAGGICMAEP</sequence>
<dbReference type="GeneID" id="20091172"/>
<proteinExistence type="predicted"/>
<accession>A0A024TAY7</accession>